<evidence type="ECO:0000313" key="1">
    <source>
        <dbReference type="EMBL" id="CAH3038644.1"/>
    </source>
</evidence>
<sequence>MSNIDLLSTFLTFRSCTEVFEKVIEALKDADPAVAVLALEGLFCIEEKVNSKQFPGVPESQVKNILRKWRCESPLSWGYETDRAPKFLKGLTIFKTLQVPLFIDNYGYKELLSSFKPEEKKDVRIDGETPIFHVTHQEEAERITSEGKFQPSDNKNIIKGTWFGLDNPTDSSSVYGSSCFETTLSKLGVEGLHQGEVVSYKYEVNVILYAADDDGCNWNGLKKPADEAVNKINEGAYVKVSIFVPARFLNVISDKFHEVVSGPTKVDHGPFCVREKRSDYQCKELGKHT</sequence>
<keyword evidence="2" id="KW-1185">Reference proteome</keyword>
<reference evidence="1 2" key="1">
    <citation type="submission" date="2022-05" db="EMBL/GenBank/DDBJ databases">
        <authorList>
            <consortium name="Genoscope - CEA"/>
            <person name="William W."/>
        </authorList>
    </citation>
    <scope>NUCLEOTIDE SEQUENCE [LARGE SCALE GENOMIC DNA]</scope>
</reference>
<gene>
    <name evidence="1" type="ORF">PLOB_00039344</name>
</gene>
<protein>
    <submittedName>
        <fullName evidence="1">Uncharacterized protein</fullName>
    </submittedName>
</protein>
<dbReference type="EMBL" id="CALNXK010000006">
    <property type="protein sequence ID" value="CAH3038644.1"/>
    <property type="molecule type" value="Genomic_DNA"/>
</dbReference>
<comment type="caution">
    <text evidence="1">The sequence shown here is derived from an EMBL/GenBank/DDBJ whole genome shotgun (WGS) entry which is preliminary data.</text>
</comment>
<accession>A0ABN8MYU3</accession>
<name>A0ABN8MYU3_9CNID</name>
<dbReference type="Proteomes" id="UP001159405">
    <property type="component" value="Unassembled WGS sequence"/>
</dbReference>
<evidence type="ECO:0000313" key="2">
    <source>
        <dbReference type="Proteomes" id="UP001159405"/>
    </source>
</evidence>
<proteinExistence type="predicted"/>
<organism evidence="1 2">
    <name type="scientific">Porites lobata</name>
    <dbReference type="NCBI Taxonomy" id="104759"/>
    <lineage>
        <taxon>Eukaryota</taxon>
        <taxon>Metazoa</taxon>
        <taxon>Cnidaria</taxon>
        <taxon>Anthozoa</taxon>
        <taxon>Hexacorallia</taxon>
        <taxon>Scleractinia</taxon>
        <taxon>Fungiina</taxon>
        <taxon>Poritidae</taxon>
        <taxon>Porites</taxon>
    </lineage>
</organism>